<dbReference type="InterPro" id="IPR016187">
    <property type="entry name" value="CTDL_fold"/>
</dbReference>
<evidence type="ECO:0000313" key="5">
    <source>
        <dbReference type="Proteomes" id="UP001488805"/>
    </source>
</evidence>
<keyword evidence="2" id="KW-0175">Coiled coil</keyword>
<organism evidence="4 5">
    <name type="scientific">Zoarces viviparus</name>
    <name type="common">Viviparous eelpout</name>
    <name type="synonym">Blennius viviparus</name>
    <dbReference type="NCBI Taxonomy" id="48416"/>
    <lineage>
        <taxon>Eukaryota</taxon>
        <taxon>Metazoa</taxon>
        <taxon>Chordata</taxon>
        <taxon>Craniata</taxon>
        <taxon>Vertebrata</taxon>
        <taxon>Euteleostomi</taxon>
        <taxon>Actinopterygii</taxon>
        <taxon>Neopterygii</taxon>
        <taxon>Teleostei</taxon>
        <taxon>Neoteleostei</taxon>
        <taxon>Acanthomorphata</taxon>
        <taxon>Eupercaria</taxon>
        <taxon>Perciformes</taxon>
        <taxon>Cottioidei</taxon>
        <taxon>Zoarcales</taxon>
        <taxon>Zoarcidae</taxon>
        <taxon>Zoarcinae</taxon>
        <taxon>Zoarces</taxon>
    </lineage>
</organism>
<keyword evidence="5" id="KW-1185">Reference proteome</keyword>
<protein>
    <recommendedName>
        <fullName evidence="3">C-type lectin domain-containing protein</fullName>
    </recommendedName>
</protein>
<comment type="caution">
    <text evidence="4">The sequence shown here is derived from an EMBL/GenBank/DDBJ whole genome shotgun (WGS) entry which is preliminary data.</text>
</comment>
<evidence type="ECO:0000313" key="4">
    <source>
        <dbReference type="EMBL" id="KAK9513496.1"/>
    </source>
</evidence>
<dbReference type="GO" id="GO:0030246">
    <property type="term" value="F:carbohydrate binding"/>
    <property type="evidence" value="ECO:0007669"/>
    <property type="project" value="UniProtKB-KW"/>
</dbReference>
<dbReference type="Proteomes" id="UP001488805">
    <property type="component" value="Unassembled WGS sequence"/>
</dbReference>
<dbReference type="Gene3D" id="3.10.100.10">
    <property type="entry name" value="Mannose-Binding Protein A, subunit A"/>
    <property type="match status" value="2"/>
</dbReference>
<feature type="domain" description="C-type lectin" evidence="3">
    <location>
        <begin position="232"/>
        <end position="345"/>
    </location>
</feature>
<dbReference type="EMBL" id="JBCEZU010000597">
    <property type="protein sequence ID" value="KAK9513496.1"/>
    <property type="molecule type" value="Genomic_DNA"/>
</dbReference>
<dbReference type="PANTHER" id="PTHR22803">
    <property type="entry name" value="MANNOSE, PHOSPHOLIPASE, LECTIN RECEPTOR RELATED"/>
    <property type="match status" value="1"/>
</dbReference>
<feature type="coiled-coil region" evidence="2">
    <location>
        <begin position="171"/>
        <end position="219"/>
    </location>
</feature>
<dbReference type="CDD" id="cd03590">
    <property type="entry name" value="CLECT_DC-SIGN_like"/>
    <property type="match status" value="1"/>
</dbReference>
<evidence type="ECO:0000256" key="2">
    <source>
        <dbReference type="SAM" id="Coils"/>
    </source>
</evidence>
<accession>A0AAW1DSW6</accession>
<dbReference type="InterPro" id="IPR016186">
    <property type="entry name" value="C-type_lectin-like/link_sf"/>
</dbReference>
<dbReference type="PROSITE" id="PS50041">
    <property type="entry name" value="C_TYPE_LECTIN_2"/>
    <property type="match status" value="1"/>
</dbReference>
<name>A0AAW1DSW6_ZOAVI</name>
<evidence type="ECO:0000256" key="1">
    <source>
        <dbReference type="ARBA" id="ARBA00022734"/>
    </source>
</evidence>
<dbReference type="InterPro" id="IPR001304">
    <property type="entry name" value="C-type_lectin-like"/>
</dbReference>
<sequence>MSVTFRSKSGEVGEDSLNLMTSDNRQKYGWRSHISGVVTHNSRAIGDRQDSMYENLIYSLTKDRDTLSDERDQLKINSGNLTKEMEVLQSQYNAMAENRDKLQQEVNRLNLSRTNQPCHKGWESFRDKCYFFSPNGVTKTWESSRNDYCRAIGDHLDLKCENLIYNLTIDRDTLRDERDQLKINSGNLTKEMEVLQSQYNAMAESRDKLQQEVNRLNLSRTDQPCHKGWESFRDKCYYFSPTGVSNTWESSRNDCKERGADLVIITTKEEMDFVVRTIERTWIGLFDKEQEGKWKWVDGTDLLSDEFWQKGEPNNRDNEDCAEVSRSAMKFNDVPCTTRFSWACEK</sequence>
<gene>
    <name evidence="4" type="ORF">VZT92_027023</name>
</gene>
<keyword evidence="1" id="KW-0430">Lectin</keyword>
<dbReference type="InterPro" id="IPR050111">
    <property type="entry name" value="C-type_lectin/snaclec_domain"/>
</dbReference>
<dbReference type="AlphaFoldDB" id="A0AAW1DSW6"/>
<dbReference type="InterPro" id="IPR033989">
    <property type="entry name" value="CD209-like_CTLD"/>
</dbReference>
<dbReference type="SUPFAM" id="SSF56436">
    <property type="entry name" value="C-type lectin-like"/>
    <property type="match status" value="2"/>
</dbReference>
<evidence type="ECO:0000259" key="3">
    <source>
        <dbReference type="PROSITE" id="PS50041"/>
    </source>
</evidence>
<feature type="coiled-coil region" evidence="2">
    <location>
        <begin position="64"/>
        <end position="112"/>
    </location>
</feature>
<proteinExistence type="predicted"/>
<dbReference type="Gene3D" id="1.20.5.400">
    <property type="match status" value="2"/>
</dbReference>
<reference evidence="4 5" key="1">
    <citation type="journal article" date="2024" name="Genome Biol. Evol.">
        <title>Chromosome-level genome assembly of the viviparous eelpout Zoarces viviparus.</title>
        <authorList>
            <person name="Fuhrmann N."/>
            <person name="Brasseur M.V."/>
            <person name="Bakowski C.E."/>
            <person name="Podsiadlowski L."/>
            <person name="Prost S."/>
            <person name="Krehenwinkel H."/>
            <person name="Mayer C."/>
        </authorList>
    </citation>
    <scope>NUCLEOTIDE SEQUENCE [LARGE SCALE GENOMIC DNA]</scope>
    <source>
        <strain evidence="4">NO-MEL_2022_Ind0_liver</strain>
    </source>
</reference>
<dbReference type="SMART" id="SM00034">
    <property type="entry name" value="CLECT"/>
    <property type="match status" value="1"/>
</dbReference>
<dbReference type="Pfam" id="PF00059">
    <property type="entry name" value="Lectin_C"/>
    <property type="match status" value="1"/>
</dbReference>